<dbReference type="SUPFAM" id="SSF57701">
    <property type="entry name" value="Zn2/Cys6 DNA-binding domain"/>
    <property type="match status" value="1"/>
</dbReference>
<dbReference type="GO" id="GO:0000981">
    <property type="term" value="F:DNA-binding transcription factor activity, RNA polymerase II-specific"/>
    <property type="evidence" value="ECO:0007669"/>
    <property type="project" value="InterPro"/>
</dbReference>
<dbReference type="CDD" id="cd00067">
    <property type="entry name" value="GAL4"/>
    <property type="match status" value="1"/>
</dbReference>
<keyword evidence="1" id="KW-0479">Metal-binding</keyword>
<dbReference type="InterPro" id="IPR007219">
    <property type="entry name" value="XnlR_reg_dom"/>
</dbReference>
<evidence type="ECO:0000313" key="7">
    <source>
        <dbReference type="EMBL" id="QPC67820.1"/>
    </source>
</evidence>
<dbReference type="PROSITE" id="PS00463">
    <property type="entry name" value="ZN2_CY6_FUNGAL_1"/>
    <property type="match status" value="1"/>
</dbReference>
<evidence type="ECO:0000256" key="4">
    <source>
        <dbReference type="ARBA" id="ARBA00023242"/>
    </source>
</evidence>
<feature type="compositionally biased region" description="Polar residues" evidence="5">
    <location>
        <begin position="13"/>
        <end position="22"/>
    </location>
</feature>
<dbReference type="SMART" id="SM00066">
    <property type="entry name" value="GAL4"/>
    <property type="match status" value="1"/>
</dbReference>
<dbReference type="PANTHER" id="PTHR47840">
    <property type="entry name" value="ZN(II)2CYS6 TRANSCRIPTION FACTOR (EUROFUNG)-RELATED"/>
    <property type="match status" value="1"/>
</dbReference>
<reference evidence="7" key="1">
    <citation type="submission" date="2020-11" db="EMBL/GenBank/DDBJ databases">
        <title>The chromosome-scale genome resource for two endophytic Fusarium species: F. culmorum and F. pseudograminearum.</title>
        <authorList>
            <person name="Yuan Z."/>
        </authorList>
    </citation>
    <scope>NUCLEOTIDE SEQUENCE</scope>
    <source>
        <strain evidence="7">Class2-1B</strain>
    </source>
</reference>
<dbReference type="InterPro" id="IPR036864">
    <property type="entry name" value="Zn2-C6_fun-type_DNA-bd_sf"/>
</dbReference>
<dbReference type="SMART" id="SM00906">
    <property type="entry name" value="Fungal_trans"/>
    <property type="match status" value="1"/>
</dbReference>
<dbReference type="PANTHER" id="PTHR47840:SF1">
    <property type="entry name" value="ZN(II)2CYS6 TRANSCRIPTION FACTOR (EUROFUNG)"/>
    <property type="match status" value="1"/>
</dbReference>
<evidence type="ECO:0000256" key="1">
    <source>
        <dbReference type="ARBA" id="ARBA00022723"/>
    </source>
</evidence>
<evidence type="ECO:0000256" key="2">
    <source>
        <dbReference type="ARBA" id="ARBA00023015"/>
    </source>
</evidence>
<feature type="compositionally biased region" description="Polar residues" evidence="5">
    <location>
        <begin position="135"/>
        <end position="154"/>
    </location>
</feature>
<dbReference type="GO" id="GO:0008270">
    <property type="term" value="F:zinc ion binding"/>
    <property type="evidence" value="ECO:0007669"/>
    <property type="project" value="InterPro"/>
</dbReference>
<feature type="region of interest" description="Disordered" evidence="5">
    <location>
        <begin position="105"/>
        <end position="154"/>
    </location>
</feature>
<feature type="region of interest" description="Disordered" evidence="5">
    <location>
        <begin position="1"/>
        <end position="30"/>
    </location>
</feature>
<keyword evidence="2" id="KW-0805">Transcription regulation</keyword>
<dbReference type="GO" id="GO:0003677">
    <property type="term" value="F:DNA binding"/>
    <property type="evidence" value="ECO:0007669"/>
    <property type="project" value="InterPro"/>
</dbReference>
<dbReference type="Proteomes" id="UP000663297">
    <property type="component" value="Chromosome 4"/>
</dbReference>
<dbReference type="GO" id="GO:0006351">
    <property type="term" value="P:DNA-templated transcription"/>
    <property type="evidence" value="ECO:0007669"/>
    <property type="project" value="InterPro"/>
</dbReference>
<feature type="domain" description="Zn(2)-C6 fungal-type" evidence="6">
    <location>
        <begin position="38"/>
        <end position="68"/>
    </location>
</feature>
<accession>A0A7S8DFY0</accession>
<organism evidence="7 8">
    <name type="scientific">Fusarium culmorum</name>
    <dbReference type="NCBI Taxonomy" id="5516"/>
    <lineage>
        <taxon>Eukaryota</taxon>
        <taxon>Fungi</taxon>
        <taxon>Dikarya</taxon>
        <taxon>Ascomycota</taxon>
        <taxon>Pezizomycotina</taxon>
        <taxon>Sordariomycetes</taxon>
        <taxon>Hypocreomycetidae</taxon>
        <taxon>Hypocreales</taxon>
        <taxon>Nectriaceae</taxon>
        <taxon>Fusarium</taxon>
    </lineage>
</organism>
<evidence type="ECO:0000256" key="3">
    <source>
        <dbReference type="ARBA" id="ARBA00023163"/>
    </source>
</evidence>
<dbReference type="CDD" id="cd12148">
    <property type="entry name" value="fungal_TF_MHR"/>
    <property type="match status" value="1"/>
</dbReference>
<proteinExistence type="predicted"/>
<keyword evidence="4" id="KW-0539">Nucleus</keyword>
<protein>
    <recommendedName>
        <fullName evidence="6">Zn(2)-C6 fungal-type domain-containing protein</fullName>
    </recommendedName>
</protein>
<gene>
    <name evidence="7" type="ORF">HYE67_010051</name>
</gene>
<sequence>MGDHISLDDHHTSTAFRPSENGSAPAPKRRKLRKGTQSCWECKRRKAKCIYSDHLGICDSCKRRGTDCLSQDVQQSPPPLGSNKHVVDRLGEVEALVQHLLKASRDGTRSHDALVSTESLDSTRQSRHDEGRASGSPTTTTQINTNVEDQDLSTDTIPNITLESDESSSLPSNDEHHVLYNELVAAWPNPNDMKIILNLPVEPSQIIRALTCAPSKNQPSCLPSPTSLLRLPPRGSHPVLVARKMLILATYLQGVPIASEKHLEKLSVSCEITMDRLVKVAHDKVTCNDDLVSSLEGVECIMLQGLYTNYKGDLRRSWFAARRAVTIAQMMGLNKGIVPFSFRGVAVNVNDLWFRLINFDRYLCMMLGLPQSSPDEPIPLVEELESYAPNRKLQNLCSVACGKLLNRKPSEIYDQSITKEIDKILRDACTSMPAQWWIMPTLASHLELADRIQETLRFNDHFMQYHLVLQLHMPYLLKVGSKEYCGYHKLTAITASREILTRFISVRTIPQTRTYCRGTDLIAFMASTALALGHILCDHRNKRIEDNGYHFIVQQRLSDRGLLEQVLSIAENRMKDSDDDIYKRLATLLHYLLAMEDNVAAGVRYSVSFADGAMQDGSLGHHVKANTDGTELEIHLPHYPVIRILRHDPEGKEPLPAMLELPWGSVPVNNSSTRSADDSVTGTSSDIDIAGSLLSAEGHSSEGGIAGDGEGPHILSDSSVPDTWTFEGIDMSFLDAFTDGPAVI</sequence>
<evidence type="ECO:0000313" key="8">
    <source>
        <dbReference type="Proteomes" id="UP000663297"/>
    </source>
</evidence>
<evidence type="ECO:0000256" key="5">
    <source>
        <dbReference type="SAM" id="MobiDB-lite"/>
    </source>
</evidence>
<dbReference type="Gene3D" id="4.10.240.10">
    <property type="entry name" value="Zn(2)-C6 fungal-type DNA-binding domain"/>
    <property type="match status" value="1"/>
</dbReference>
<dbReference type="AlphaFoldDB" id="A0A7S8DFY0"/>
<name>A0A7S8DFY0_FUSCU</name>
<dbReference type="EMBL" id="CP064750">
    <property type="protein sequence ID" value="QPC67820.1"/>
    <property type="molecule type" value="Genomic_DNA"/>
</dbReference>
<keyword evidence="3" id="KW-0804">Transcription</keyword>
<feature type="compositionally biased region" description="Basic and acidic residues" evidence="5">
    <location>
        <begin position="1"/>
        <end position="12"/>
    </location>
</feature>
<dbReference type="InterPro" id="IPR001138">
    <property type="entry name" value="Zn2Cys6_DnaBD"/>
</dbReference>
<evidence type="ECO:0000259" key="6">
    <source>
        <dbReference type="PROSITE" id="PS00463"/>
    </source>
</evidence>